<evidence type="ECO:0000313" key="3">
    <source>
        <dbReference type="EMBL" id="ETO07943.1"/>
    </source>
</evidence>
<accession>X6M1C9</accession>
<keyword evidence="4" id="KW-1185">Reference proteome</keyword>
<dbReference type="AlphaFoldDB" id="X6M1C9"/>
<protein>
    <submittedName>
        <fullName evidence="3">Uncharacterized protein</fullName>
    </submittedName>
</protein>
<organism evidence="3 4">
    <name type="scientific">Reticulomyxa filosa</name>
    <dbReference type="NCBI Taxonomy" id="46433"/>
    <lineage>
        <taxon>Eukaryota</taxon>
        <taxon>Sar</taxon>
        <taxon>Rhizaria</taxon>
        <taxon>Retaria</taxon>
        <taxon>Foraminifera</taxon>
        <taxon>Monothalamids</taxon>
        <taxon>Reticulomyxidae</taxon>
        <taxon>Reticulomyxa</taxon>
    </lineage>
</organism>
<gene>
    <name evidence="3" type="ORF">RFI_29447</name>
</gene>
<dbReference type="EMBL" id="ASPP01025534">
    <property type="protein sequence ID" value="ETO07943.1"/>
    <property type="molecule type" value="Genomic_DNA"/>
</dbReference>
<feature type="region of interest" description="Disordered" evidence="2">
    <location>
        <begin position="107"/>
        <end position="138"/>
    </location>
</feature>
<comment type="caution">
    <text evidence="3">The sequence shown here is derived from an EMBL/GenBank/DDBJ whole genome shotgun (WGS) entry which is preliminary data.</text>
</comment>
<keyword evidence="1" id="KW-0175">Coiled coil</keyword>
<sequence>MATKVEVIPEEGAKEQELPQVSEQAKGVSLALAAMQDTIKGLIDVISKVEEENKQLKTRIKVLEKRANQAVARPSLALSLSFGSTEELFGSVDNKRKDEQNIRFRTNLLSPAGGGGGGGAKTDNKSDDGKSTANNASTATGAGVNVTVNDFEQYLNATEIKQANAEMAKCKNIEQKHQTVWSNVTKFCKKSQATKAMGYLSVFGKEYDINYRNMEEDGLFVFVRYTYNFKKKKNLEKKKGMTLIHMLCNAESANILVLRFVLTNFVNVDVWIRTKNNGYTALDIASIYQQQDCVDALLGYAMANDYISKEWKEVYSASEEWQEYQNILNTFDEYLKKYSGSVVYEKLMQSLEESLIHLMEDKKGIPMQIFYLVWCYHKNTLRNKKIEYYEQMKKYKAQKG</sequence>
<feature type="coiled-coil region" evidence="1">
    <location>
        <begin position="32"/>
        <end position="73"/>
    </location>
</feature>
<dbReference type="SUPFAM" id="SSF48403">
    <property type="entry name" value="Ankyrin repeat"/>
    <property type="match status" value="1"/>
</dbReference>
<reference evidence="3 4" key="1">
    <citation type="journal article" date="2013" name="Curr. Biol.">
        <title>The Genome of the Foraminiferan Reticulomyxa filosa.</title>
        <authorList>
            <person name="Glockner G."/>
            <person name="Hulsmann N."/>
            <person name="Schleicher M."/>
            <person name="Noegel A.A."/>
            <person name="Eichinger L."/>
            <person name="Gallinger C."/>
            <person name="Pawlowski J."/>
            <person name="Sierra R."/>
            <person name="Euteneuer U."/>
            <person name="Pillet L."/>
            <person name="Moustafa A."/>
            <person name="Platzer M."/>
            <person name="Groth M."/>
            <person name="Szafranski K."/>
            <person name="Schliwa M."/>
        </authorList>
    </citation>
    <scope>NUCLEOTIDE SEQUENCE [LARGE SCALE GENOMIC DNA]</scope>
</reference>
<dbReference type="InterPro" id="IPR002110">
    <property type="entry name" value="Ankyrin_rpt"/>
</dbReference>
<proteinExistence type="predicted"/>
<dbReference type="InterPro" id="IPR036770">
    <property type="entry name" value="Ankyrin_rpt-contain_sf"/>
</dbReference>
<dbReference type="Pfam" id="PF12796">
    <property type="entry name" value="Ank_2"/>
    <property type="match status" value="1"/>
</dbReference>
<evidence type="ECO:0000256" key="2">
    <source>
        <dbReference type="SAM" id="MobiDB-lite"/>
    </source>
</evidence>
<evidence type="ECO:0000256" key="1">
    <source>
        <dbReference type="SAM" id="Coils"/>
    </source>
</evidence>
<feature type="non-terminal residue" evidence="3">
    <location>
        <position position="400"/>
    </location>
</feature>
<name>X6M1C9_RETFI</name>
<dbReference type="Proteomes" id="UP000023152">
    <property type="component" value="Unassembled WGS sequence"/>
</dbReference>
<evidence type="ECO:0000313" key="4">
    <source>
        <dbReference type="Proteomes" id="UP000023152"/>
    </source>
</evidence>
<dbReference type="Gene3D" id="1.25.40.20">
    <property type="entry name" value="Ankyrin repeat-containing domain"/>
    <property type="match status" value="1"/>
</dbReference>